<comment type="caution">
    <text evidence="3">The sequence shown here is derived from an EMBL/GenBank/DDBJ whole genome shotgun (WGS) entry which is preliminary data.</text>
</comment>
<dbReference type="NCBIfam" id="NF005559">
    <property type="entry name" value="PRK07231.1"/>
    <property type="match status" value="1"/>
</dbReference>
<dbReference type="EMBL" id="JAYJLD010000051">
    <property type="protein sequence ID" value="MEB3103805.1"/>
    <property type="molecule type" value="Genomic_DNA"/>
</dbReference>
<dbReference type="SUPFAM" id="SSF51735">
    <property type="entry name" value="NAD(P)-binding Rossmann-fold domains"/>
    <property type="match status" value="1"/>
</dbReference>
<name>A0ABU5ZMV5_9BACL</name>
<dbReference type="PROSITE" id="PS00061">
    <property type="entry name" value="ADH_SHORT"/>
    <property type="match status" value="1"/>
</dbReference>
<organism evidence="3 4">
    <name type="scientific">Ferviditalea candida</name>
    <dbReference type="NCBI Taxonomy" id="3108399"/>
    <lineage>
        <taxon>Bacteria</taxon>
        <taxon>Bacillati</taxon>
        <taxon>Bacillota</taxon>
        <taxon>Bacilli</taxon>
        <taxon>Bacillales</taxon>
        <taxon>Paenibacillaceae</taxon>
        <taxon>Ferviditalea</taxon>
    </lineage>
</organism>
<dbReference type="PANTHER" id="PTHR42760">
    <property type="entry name" value="SHORT-CHAIN DEHYDROGENASES/REDUCTASES FAMILY MEMBER"/>
    <property type="match status" value="1"/>
</dbReference>
<dbReference type="PRINTS" id="PR00081">
    <property type="entry name" value="GDHRDH"/>
</dbReference>
<dbReference type="InterPro" id="IPR002347">
    <property type="entry name" value="SDR_fam"/>
</dbReference>
<sequence length="252" mass="27027">MYSFEGKVVWVTGSSTGIGRAVALGFAAHGADVIVHCNQNLAEGESVAAEISGMGREALLVQGDVSKKNIVESMVSKINDRFGRIDILVNNAGSMVKRVRLEQLDEETWDRILDVNLKSVFLVTQAALPLMKPQGKGRIVNVTSIAARNGGSIGALAYATSKGGVSTLTRNLAKELLEYNILVNGIAPGVISTPFQDRFTPPETRQKLGNQILMGREGTPEEMVGAVLFLSSDYSNYITGEIIEINGGQLMD</sequence>
<evidence type="ECO:0000256" key="2">
    <source>
        <dbReference type="ARBA" id="ARBA00023002"/>
    </source>
</evidence>
<keyword evidence="2" id="KW-0560">Oxidoreductase</keyword>
<dbReference type="RefSeq" id="WP_371755933.1">
    <property type="nucleotide sequence ID" value="NZ_JAYJLD010000051.1"/>
</dbReference>
<dbReference type="NCBIfam" id="NF009466">
    <property type="entry name" value="PRK12826.1-2"/>
    <property type="match status" value="1"/>
</dbReference>
<evidence type="ECO:0000313" key="3">
    <source>
        <dbReference type="EMBL" id="MEB3103805.1"/>
    </source>
</evidence>
<accession>A0ABU5ZMV5</accession>
<proteinExistence type="inferred from homology"/>
<protein>
    <submittedName>
        <fullName evidence="3">SDR family NAD(P)-dependent oxidoreductase</fullName>
    </submittedName>
</protein>
<dbReference type="CDD" id="cd05233">
    <property type="entry name" value="SDR_c"/>
    <property type="match status" value="1"/>
</dbReference>
<gene>
    <name evidence="3" type="ORF">VF724_19495</name>
</gene>
<dbReference type="Gene3D" id="3.40.50.720">
    <property type="entry name" value="NAD(P)-binding Rossmann-like Domain"/>
    <property type="match status" value="1"/>
</dbReference>
<dbReference type="PRINTS" id="PR00080">
    <property type="entry name" value="SDRFAMILY"/>
</dbReference>
<reference evidence="3" key="1">
    <citation type="submission" date="2023-12" db="EMBL/GenBank/DDBJ databases">
        <title>Fervidustalea candida gen. nov., sp. nov., a novel member of the family Paenibacillaceae isolated from a geothermal area.</title>
        <authorList>
            <person name="Li W.-J."/>
            <person name="Jiao J.-Y."/>
            <person name="Chen Y."/>
        </authorList>
    </citation>
    <scope>NUCLEOTIDE SEQUENCE</scope>
    <source>
        <strain evidence="3">SYSU GA230002</strain>
    </source>
</reference>
<dbReference type="PANTHER" id="PTHR42760:SF133">
    <property type="entry name" value="3-OXOACYL-[ACYL-CARRIER-PROTEIN] REDUCTASE"/>
    <property type="match status" value="1"/>
</dbReference>
<keyword evidence="4" id="KW-1185">Reference proteome</keyword>
<dbReference type="InterPro" id="IPR036291">
    <property type="entry name" value="NAD(P)-bd_dom_sf"/>
</dbReference>
<comment type="similarity">
    <text evidence="1">Belongs to the short-chain dehydrogenases/reductases (SDR) family.</text>
</comment>
<dbReference type="InterPro" id="IPR020904">
    <property type="entry name" value="Sc_DH/Rdtase_CS"/>
</dbReference>
<dbReference type="Proteomes" id="UP001310386">
    <property type="component" value="Unassembled WGS sequence"/>
</dbReference>
<evidence type="ECO:0000313" key="4">
    <source>
        <dbReference type="Proteomes" id="UP001310386"/>
    </source>
</evidence>
<evidence type="ECO:0000256" key="1">
    <source>
        <dbReference type="ARBA" id="ARBA00006484"/>
    </source>
</evidence>
<dbReference type="Pfam" id="PF13561">
    <property type="entry name" value="adh_short_C2"/>
    <property type="match status" value="1"/>
</dbReference>